<accession>A0ABP0FIV2</accession>
<evidence type="ECO:0000313" key="2">
    <source>
        <dbReference type="Proteomes" id="UP001642483"/>
    </source>
</evidence>
<keyword evidence="2" id="KW-1185">Reference proteome</keyword>
<comment type="caution">
    <text evidence="1">The sequence shown here is derived from an EMBL/GenBank/DDBJ whole genome shotgun (WGS) entry which is preliminary data.</text>
</comment>
<gene>
    <name evidence="1" type="ORF">CVLEPA_LOCUS8543</name>
</gene>
<dbReference type="EMBL" id="CAWYQH010000057">
    <property type="protein sequence ID" value="CAK8678636.1"/>
    <property type="molecule type" value="Genomic_DNA"/>
</dbReference>
<proteinExistence type="predicted"/>
<organism evidence="1 2">
    <name type="scientific">Clavelina lepadiformis</name>
    <name type="common">Light-bulb sea squirt</name>
    <name type="synonym">Ascidia lepadiformis</name>
    <dbReference type="NCBI Taxonomy" id="159417"/>
    <lineage>
        <taxon>Eukaryota</taxon>
        <taxon>Metazoa</taxon>
        <taxon>Chordata</taxon>
        <taxon>Tunicata</taxon>
        <taxon>Ascidiacea</taxon>
        <taxon>Aplousobranchia</taxon>
        <taxon>Clavelinidae</taxon>
        <taxon>Clavelina</taxon>
    </lineage>
</organism>
<evidence type="ECO:0000313" key="1">
    <source>
        <dbReference type="EMBL" id="CAK8678636.1"/>
    </source>
</evidence>
<name>A0ABP0FIV2_CLALP</name>
<protein>
    <submittedName>
        <fullName evidence="1">Uncharacterized protein</fullName>
    </submittedName>
</protein>
<sequence>MKDKGPNLLSSPGPYCTLHSPACILFGMSEIEQSHITWYAICSFAPHSQVAKFATPHFYRVKPSSDEQEWLHRGEAQ</sequence>
<reference evidence="1 2" key="1">
    <citation type="submission" date="2024-02" db="EMBL/GenBank/DDBJ databases">
        <authorList>
            <person name="Daric V."/>
            <person name="Darras S."/>
        </authorList>
    </citation>
    <scope>NUCLEOTIDE SEQUENCE [LARGE SCALE GENOMIC DNA]</scope>
</reference>
<dbReference type="Proteomes" id="UP001642483">
    <property type="component" value="Unassembled WGS sequence"/>
</dbReference>